<dbReference type="EC" id="7.1.1.9" evidence="3"/>
<accession>A0ABV7M1G5</accession>
<dbReference type="PROSITE" id="PS50857">
    <property type="entry name" value="COX2_CUA"/>
    <property type="match status" value="1"/>
</dbReference>
<dbReference type="Pfam" id="PF00116">
    <property type="entry name" value="COX2"/>
    <property type="match status" value="1"/>
</dbReference>
<dbReference type="Gene3D" id="2.60.40.420">
    <property type="entry name" value="Cupredoxins - blue copper proteins"/>
    <property type="match status" value="1"/>
</dbReference>
<keyword evidence="13" id="KW-0186">Copper</keyword>
<dbReference type="PANTHER" id="PTHR22888:SF9">
    <property type="entry name" value="CYTOCHROME C OXIDASE SUBUNIT 2"/>
    <property type="match status" value="1"/>
</dbReference>
<keyword evidence="4" id="KW-0813">Transport</keyword>
<proteinExistence type="inferred from homology"/>
<gene>
    <name evidence="22" type="primary">coxB</name>
    <name evidence="22" type="ORF">ACFOEI_11565</name>
</gene>
<evidence type="ECO:0000256" key="14">
    <source>
        <dbReference type="ARBA" id="ARBA00023136"/>
    </source>
</evidence>
<name>A0ABV7M1G5_9GAMM</name>
<comment type="function">
    <text evidence="15">Subunits I and II form the functional core of the enzyme complex. Electrons originating in cytochrome c are transferred via heme a and Cu(A) to the binuclear center formed by heme a3 and Cu(B).</text>
</comment>
<keyword evidence="5 18" id="KW-0349">Heme</keyword>
<dbReference type="InterPro" id="IPR001505">
    <property type="entry name" value="Copper_CuA"/>
</dbReference>
<dbReference type="InterPro" id="IPR036909">
    <property type="entry name" value="Cyt_c-like_dom_sf"/>
</dbReference>
<evidence type="ECO:0000259" key="21">
    <source>
        <dbReference type="PROSITE" id="PS51007"/>
    </source>
</evidence>
<feature type="domain" description="Cytochrome oxidase subunit II copper A binding" evidence="20">
    <location>
        <begin position="115"/>
        <end position="231"/>
    </location>
</feature>
<evidence type="ECO:0000256" key="15">
    <source>
        <dbReference type="ARBA" id="ARBA00024688"/>
    </source>
</evidence>
<evidence type="ECO:0000313" key="22">
    <source>
        <dbReference type="EMBL" id="MFC3292703.1"/>
    </source>
</evidence>
<evidence type="ECO:0000256" key="8">
    <source>
        <dbReference type="ARBA" id="ARBA00022723"/>
    </source>
</evidence>
<dbReference type="SUPFAM" id="SSF49503">
    <property type="entry name" value="Cupredoxins"/>
    <property type="match status" value="1"/>
</dbReference>
<dbReference type="InterPro" id="IPR002429">
    <property type="entry name" value="CcO_II-like_C"/>
</dbReference>
<dbReference type="PROSITE" id="PS51007">
    <property type="entry name" value="CYTC"/>
    <property type="match status" value="1"/>
</dbReference>
<evidence type="ECO:0000256" key="19">
    <source>
        <dbReference type="SAM" id="Phobius"/>
    </source>
</evidence>
<keyword evidence="12 18" id="KW-0408">Iron</keyword>
<comment type="catalytic activity">
    <reaction evidence="17">
        <text>4 Fe(II)-[cytochrome c] + O2 + 8 H(+)(in) = 4 Fe(III)-[cytochrome c] + 2 H2O + 4 H(+)(out)</text>
        <dbReference type="Rhea" id="RHEA:11436"/>
        <dbReference type="Rhea" id="RHEA-COMP:10350"/>
        <dbReference type="Rhea" id="RHEA-COMP:14399"/>
        <dbReference type="ChEBI" id="CHEBI:15377"/>
        <dbReference type="ChEBI" id="CHEBI:15378"/>
        <dbReference type="ChEBI" id="CHEBI:15379"/>
        <dbReference type="ChEBI" id="CHEBI:29033"/>
        <dbReference type="ChEBI" id="CHEBI:29034"/>
        <dbReference type="EC" id="7.1.1.9"/>
    </reaction>
</comment>
<evidence type="ECO:0000256" key="11">
    <source>
        <dbReference type="ARBA" id="ARBA00022989"/>
    </source>
</evidence>
<dbReference type="PROSITE" id="PS51257">
    <property type="entry name" value="PROKAR_LIPOPROTEIN"/>
    <property type="match status" value="1"/>
</dbReference>
<dbReference type="InterPro" id="IPR036257">
    <property type="entry name" value="Cyt_c_oxidase_su2_TM_sf"/>
</dbReference>
<feature type="domain" description="Cytochrome c" evidence="21">
    <location>
        <begin position="242"/>
        <end position="333"/>
    </location>
</feature>
<organism evidence="22 23">
    <name type="scientific">Modicisalibacter luteus</name>
    <dbReference type="NCBI Taxonomy" id="453962"/>
    <lineage>
        <taxon>Bacteria</taxon>
        <taxon>Pseudomonadati</taxon>
        <taxon>Pseudomonadota</taxon>
        <taxon>Gammaproteobacteria</taxon>
        <taxon>Oceanospirillales</taxon>
        <taxon>Halomonadaceae</taxon>
        <taxon>Modicisalibacter</taxon>
    </lineage>
</organism>
<comment type="subcellular location">
    <subcellularLocation>
        <location evidence="1">Membrane</location>
        <topology evidence="1">Multi-pass membrane protein</topology>
    </subcellularLocation>
</comment>
<evidence type="ECO:0000256" key="9">
    <source>
        <dbReference type="ARBA" id="ARBA00022967"/>
    </source>
</evidence>
<dbReference type="InterPro" id="IPR008972">
    <property type="entry name" value="Cupredoxin"/>
</dbReference>
<evidence type="ECO:0000256" key="18">
    <source>
        <dbReference type="PROSITE-ProRule" id="PRU00433"/>
    </source>
</evidence>
<evidence type="ECO:0000256" key="13">
    <source>
        <dbReference type="ARBA" id="ARBA00023008"/>
    </source>
</evidence>
<evidence type="ECO:0000256" key="1">
    <source>
        <dbReference type="ARBA" id="ARBA00004141"/>
    </source>
</evidence>
<keyword evidence="23" id="KW-1185">Reference proteome</keyword>
<dbReference type="EMBL" id="JBHRUH010000016">
    <property type="protein sequence ID" value="MFC3292703.1"/>
    <property type="molecule type" value="Genomic_DNA"/>
</dbReference>
<dbReference type="Gene3D" id="1.10.287.90">
    <property type="match status" value="1"/>
</dbReference>
<dbReference type="CDD" id="cd04213">
    <property type="entry name" value="CuRO_CcO_Caa3_II"/>
    <property type="match status" value="1"/>
</dbReference>
<keyword evidence="6" id="KW-0679">Respiratory chain</keyword>
<keyword evidence="7 19" id="KW-0812">Transmembrane</keyword>
<evidence type="ECO:0000256" key="3">
    <source>
        <dbReference type="ARBA" id="ARBA00012949"/>
    </source>
</evidence>
<evidence type="ECO:0000256" key="17">
    <source>
        <dbReference type="ARBA" id="ARBA00047816"/>
    </source>
</evidence>
<dbReference type="InterPro" id="IPR045187">
    <property type="entry name" value="CcO_II"/>
</dbReference>
<dbReference type="NCBIfam" id="TIGR02866">
    <property type="entry name" value="CoxB"/>
    <property type="match status" value="1"/>
</dbReference>
<keyword evidence="11 19" id="KW-1133">Transmembrane helix</keyword>
<keyword evidence="14 19" id="KW-0472">Membrane</keyword>
<evidence type="ECO:0000256" key="12">
    <source>
        <dbReference type="ARBA" id="ARBA00023004"/>
    </source>
</evidence>
<evidence type="ECO:0000313" key="23">
    <source>
        <dbReference type="Proteomes" id="UP001595640"/>
    </source>
</evidence>
<evidence type="ECO:0000259" key="20">
    <source>
        <dbReference type="PROSITE" id="PS50857"/>
    </source>
</evidence>
<dbReference type="InterPro" id="IPR014222">
    <property type="entry name" value="Cyt_c_oxidase_su2"/>
</dbReference>
<keyword evidence="8 18" id="KW-0479">Metal-binding</keyword>
<dbReference type="PANTHER" id="PTHR22888">
    <property type="entry name" value="CYTOCHROME C OXIDASE, SUBUNIT II"/>
    <property type="match status" value="1"/>
</dbReference>
<reference evidence="23" key="1">
    <citation type="journal article" date="2019" name="Int. J. Syst. Evol. Microbiol.">
        <title>The Global Catalogue of Microorganisms (GCM) 10K type strain sequencing project: providing services to taxonomists for standard genome sequencing and annotation.</title>
        <authorList>
            <consortium name="The Broad Institute Genomics Platform"/>
            <consortium name="The Broad Institute Genome Sequencing Center for Infectious Disease"/>
            <person name="Wu L."/>
            <person name="Ma J."/>
        </authorList>
    </citation>
    <scope>NUCLEOTIDE SEQUENCE [LARGE SCALE GENOMIC DNA]</scope>
    <source>
        <strain evidence="23">KCTC 12847</strain>
    </source>
</reference>
<dbReference type="Pfam" id="PF00034">
    <property type="entry name" value="Cytochrom_C"/>
    <property type="match status" value="1"/>
</dbReference>
<evidence type="ECO:0000256" key="16">
    <source>
        <dbReference type="ARBA" id="ARBA00031399"/>
    </source>
</evidence>
<dbReference type="SUPFAM" id="SSF46626">
    <property type="entry name" value="Cytochrome c"/>
    <property type="match status" value="1"/>
</dbReference>
<comment type="caution">
    <text evidence="22">The sequence shown here is derived from an EMBL/GenBank/DDBJ whole genome shotgun (WGS) entry which is preliminary data.</text>
</comment>
<protein>
    <recommendedName>
        <fullName evidence="3">cytochrome-c oxidase</fullName>
        <ecNumber evidence="3">7.1.1.9</ecNumber>
    </recommendedName>
    <alternativeName>
        <fullName evidence="16">Cytochrome aa3 subunit 2</fullName>
    </alternativeName>
</protein>
<comment type="similarity">
    <text evidence="2">Belongs to the cytochrome c oxidase subunit 2 family.</text>
</comment>
<dbReference type="PROSITE" id="PS00078">
    <property type="entry name" value="COX2"/>
    <property type="match status" value="1"/>
</dbReference>
<keyword evidence="10" id="KW-0249">Electron transport</keyword>
<feature type="transmembrane region" description="Helical" evidence="19">
    <location>
        <begin position="82"/>
        <end position="106"/>
    </location>
</feature>
<evidence type="ECO:0000256" key="5">
    <source>
        <dbReference type="ARBA" id="ARBA00022617"/>
    </source>
</evidence>
<sequence>MIGMRLGIALCLVMAIAGCTPYSIFDPAGEQAQWLATLGWWLVGLVSFIILVMGGLLLWGALRRRGSLDTHLPVDVDGGKRWILIGGVAIPVIVLSGLFVVTLVTLRVLPGNPEAAEIDIHVTAHQWWWEADYLHESPSENFKTANEIHIPVGQPVRIKLTSADVIHSFWAPRLHGKLDAIPGHDNYIILEANEPGVYRGECAEYCGVQHTNMRFVVVAQPPEEYRAWVARQRQPARPPAEPLLAKGMEAFETYACAMCHSIRGTKARGEVAPDLTHFGSRLHIAGVMPNTRARLQAWIVNAQAHKPGVHMPTLDQFDGPTLNALAAYLESLK</sequence>
<dbReference type="RefSeq" id="WP_019020675.1">
    <property type="nucleotide sequence ID" value="NZ_BMXD01000014.1"/>
</dbReference>
<keyword evidence="9" id="KW-1278">Translocase</keyword>
<evidence type="ECO:0000256" key="4">
    <source>
        <dbReference type="ARBA" id="ARBA00022448"/>
    </source>
</evidence>
<evidence type="ECO:0000256" key="6">
    <source>
        <dbReference type="ARBA" id="ARBA00022660"/>
    </source>
</evidence>
<dbReference type="InterPro" id="IPR009056">
    <property type="entry name" value="Cyt_c-like_dom"/>
</dbReference>
<evidence type="ECO:0000256" key="7">
    <source>
        <dbReference type="ARBA" id="ARBA00022692"/>
    </source>
</evidence>
<evidence type="ECO:0000256" key="10">
    <source>
        <dbReference type="ARBA" id="ARBA00022982"/>
    </source>
</evidence>
<dbReference type="Proteomes" id="UP001595640">
    <property type="component" value="Unassembled WGS sequence"/>
</dbReference>
<feature type="transmembrane region" description="Helical" evidence="19">
    <location>
        <begin position="41"/>
        <end position="62"/>
    </location>
</feature>
<evidence type="ECO:0000256" key="2">
    <source>
        <dbReference type="ARBA" id="ARBA00007866"/>
    </source>
</evidence>
<dbReference type="InterPro" id="IPR034236">
    <property type="entry name" value="CuRO_CcO_Caa3_II"/>
</dbReference>